<dbReference type="EMBL" id="CP016199">
    <property type="protein sequence ID" value="ASS38110.1"/>
    <property type="molecule type" value="Genomic_DNA"/>
</dbReference>
<dbReference type="PANTHER" id="PTHR34215:SF1">
    <property type="entry name" value="YLXR DOMAIN-CONTAINING PROTEIN"/>
    <property type="match status" value="1"/>
</dbReference>
<evidence type="ECO:0000259" key="1">
    <source>
        <dbReference type="Pfam" id="PF04296"/>
    </source>
</evidence>
<protein>
    <recommendedName>
        <fullName evidence="1">YlxR domain-containing protein</fullName>
    </recommendedName>
</protein>
<sequence>MALNENREPMRRCIGCRSSHPKGEMFRFTCQGMEIHEDITGNDEGRGVYLCKSKSCIEYARKNRAFNRAYKRAIDDKCLSELLGKMLEKTRR</sequence>
<organism evidence="2 3">
    <name type="scientific">Mogibacterium pumilum</name>
    <dbReference type="NCBI Taxonomy" id="86332"/>
    <lineage>
        <taxon>Bacteria</taxon>
        <taxon>Bacillati</taxon>
        <taxon>Bacillota</taxon>
        <taxon>Clostridia</taxon>
        <taxon>Peptostreptococcales</taxon>
        <taxon>Anaerovoracaceae</taxon>
        <taxon>Mogibacterium</taxon>
    </lineage>
</organism>
<gene>
    <name evidence="2" type="ORF">AXF17_06610</name>
</gene>
<dbReference type="RefSeq" id="WP_157682586.1">
    <property type="nucleotide sequence ID" value="NZ_CP016199.1"/>
</dbReference>
<evidence type="ECO:0000313" key="2">
    <source>
        <dbReference type="EMBL" id="ASS38110.1"/>
    </source>
</evidence>
<dbReference type="Gene3D" id="3.30.1230.10">
    <property type="entry name" value="YlxR-like"/>
    <property type="match status" value="1"/>
</dbReference>
<reference evidence="3" key="1">
    <citation type="submission" date="2016-05" db="EMBL/GenBank/DDBJ databases">
        <authorList>
            <person name="Holder M.E."/>
            <person name="Ajami N.J."/>
            <person name="Petrosino J.F."/>
        </authorList>
    </citation>
    <scope>NUCLEOTIDE SEQUENCE [LARGE SCALE GENOMIC DNA]</scope>
    <source>
        <strain evidence="3">ATCC 700696</strain>
    </source>
</reference>
<proteinExistence type="predicted"/>
<accession>A0A223AT22</accession>
<feature type="domain" description="YlxR" evidence="1">
    <location>
        <begin position="11"/>
        <end position="82"/>
    </location>
</feature>
<dbReference type="InterPro" id="IPR007393">
    <property type="entry name" value="YlxR_dom"/>
</dbReference>
<dbReference type="Pfam" id="PF04296">
    <property type="entry name" value="YlxR"/>
    <property type="match status" value="1"/>
</dbReference>
<evidence type="ECO:0000313" key="3">
    <source>
        <dbReference type="Proteomes" id="UP000214689"/>
    </source>
</evidence>
<dbReference type="Proteomes" id="UP000214689">
    <property type="component" value="Chromosome"/>
</dbReference>
<dbReference type="PANTHER" id="PTHR34215">
    <property type="entry name" value="BLL0784 PROTEIN"/>
    <property type="match status" value="1"/>
</dbReference>
<dbReference type="AlphaFoldDB" id="A0A223AT22"/>
<name>A0A223AT22_9FIRM</name>
<dbReference type="InterPro" id="IPR035931">
    <property type="entry name" value="YlxR-like_sf"/>
</dbReference>
<keyword evidence="3" id="KW-1185">Reference proteome</keyword>
<dbReference type="InterPro" id="IPR037465">
    <property type="entry name" value="YlxR"/>
</dbReference>
<dbReference type="OrthoDB" id="9813251at2"/>
<dbReference type="SUPFAM" id="SSF64376">
    <property type="entry name" value="YlxR-like"/>
    <property type="match status" value="1"/>
</dbReference>